<feature type="active site" evidence="9">
    <location>
        <position position="32"/>
    </location>
</feature>
<comment type="pathway">
    <text evidence="9">Cofactor biosynthesis; biotin biosynthesis; biotin from 7,8-diaminononanoate: step 1/2.</text>
</comment>
<dbReference type="RefSeq" id="WP_379089899.1">
    <property type="nucleotide sequence ID" value="NZ_JBHTJO010000001.1"/>
</dbReference>
<keyword evidence="7 9" id="KW-0460">Magnesium</keyword>
<keyword evidence="6 9" id="KW-0067">ATP-binding</keyword>
<keyword evidence="1 9" id="KW-0963">Cytoplasm</keyword>
<dbReference type="InterPro" id="IPR027417">
    <property type="entry name" value="P-loop_NTPase"/>
</dbReference>
<dbReference type="PANTHER" id="PTHR43210">
    <property type="entry name" value="DETHIOBIOTIN SYNTHETASE"/>
    <property type="match status" value="1"/>
</dbReference>
<keyword evidence="2 9" id="KW-0436">Ligase</keyword>
<comment type="cofactor">
    <cofactor evidence="9">
        <name>Mg(2+)</name>
        <dbReference type="ChEBI" id="CHEBI:18420"/>
    </cofactor>
</comment>
<proteinExistence type="inferred from homology"/>
<sequence length="210" mass="22619">MSGFFVTGTDTDVGKTVVAAWLTAYLGADYWKPIQSGVADGTDTKTVRALAELPDERIVPEAYVLPEPLSPHESARRAGVTIDLAAIRLPETENFLVVEGAGGLMVPLNETELVIDLMEDLGLPAILVARSTLGTINHTLLSLEALRRRGLAVAGVIMVGPESGHNRAAIERYGRTQVIAEIPWLDPLNRQTLCGITPELDLKKLAQMAK</sequence>
<feature type="binding site" evidence="9">
    <location>
        <begin position="12"/>
        <end position="17"/>
    </location>
    <ligand>
        <name>ATP</name>
        <dbReference type="ChEBI" id="CHEBI:30616"/>
    </ligand>
</feature>
<comment type="function">
    <text evidence="9">Catalyzes a mechanistically unusual reaction, the ATP-dependent insertion of CO2 between the N7 and N8 nitrogen atoms of 7,8-diaminopelargonic acid (DAPA, also called 7,8-diammoniononanoate) to form a ureido ring.</text>
</comment>
<evidence type="ECO:0000313" key="10">
    <source>
        <dbReference type="EMBL" id="MFD0987680.1"/>
    </source>
</evidence>
<comment type="catalytic activity">
    <reaction evidence="9">
        <text>(7R,8S)-7,8-diammoniononanoate + CO2 + ATP = (4R,5S)-dethiobiotin + ADP + phosphate + 3 H(+)</text>
        <dbReference type="Rhea" id="RHEA:15805"/>
        <dbReference type="ChEBI" id="CHEBI:15378"/>
        <dbReference type="ChEBI" id="CHEBI:16526"/>
        <dbReference type="ChEBI" id="CHEBI:30616"/>
        <dbReference type="ChEBI" id="CHEBI:43474"/>
        <dbReference type="ChEBI" id="CHEBI:149469"/>
        <dbReference type="ChEBI" id="CHEBI:149473"/>
        <dbReference type="ChEBI" id="CHEBI:456216"/>
        <dbReference type="EC" id="6.3.3.3"/>
    </reaction>
</comment>
<feature type="binding site" evidence="9">
    <location>
        <position position="36"/>
    </location>
    <ligand>
        <name>substrate</name>
    </ligand>
</feature>
<dbReference type="Proteomes" id="UP001597102">
    <property type="component" value="Unassembled WGS sequence"/>
</dbReference>
<comment type="subunit">
    <text evidence="9">Homodimer.</text>
</comment>
<dbReference type="SUPFAM" id="SSF52540">
    <property type="entry name" value="P-loop containing nucleoside triphosphate hydrolases"/>
    <property type="match status" value="1"/>
</dbReference>
<reference evidence="11" key="1">
    <citation type="journal article" date="2019" name="Int. J. Syst. Evol. Microbiol.">
        <title>The Global Catalogue of Microorganisms (GCM) 10K type strain sequencing project: providing services to taxonomists for standard genome sequencing and annotation.</title>
        <authorList>
            <consortium name="The Broad Institute Genomics Platform"/>
            <consortium name="The Broad Institute Genome Sequencing Center for Infectious Disease"/>
            <person name="Wu L."/>
            <person name="Ma J."/>
        </authorList>
    </citation>
    <scope>NUCLEOTIDE SEQUENCE [LARGE SCALE GENOMIC DNA]</scope>
    <source>
        <strain evidence="11">CCUG 61697</strain>
    </source>
</reference>
<evidence type="ECO:0000256" key="2">
    <source>
        <dbReference type="ARBA" id="ARBA00022598"/>
    </source>
</evidence>
<evidence type="ECO:0000256" key="1">
    <source>
        <dbReference type="ARBA" id="ARBA00022490"/>
    </source>
</evidence>
<keyword evidence="3 9" id="KW-0479">Metal-binding</keyword>
<name>A0ABW3JCV7_9HYPH</name>
<evidence type="ECO:0000256" key="9">
    <source>
        <dbReference type="HAMAP-Rule" id="MF_00336"/>
    </source>
</evidence>
<dbReference type="EMBL" id="JBHTJO010000001">
    <property type="protein sequence ID" value="MFD0987680.1"/>
    <property type="molecule type" value="Genomic_DNA"/>
</dbReference>
<accession>A0ABW3JCV7</accession>
<evidence type="ECO:0000256" key="3">
    <source>
        <dbReference type="ARBA" id="ARBA00022723"/>
    </source>
</evidence>
<evidence type="ECO:0000256" key="6">
    <source>
        <dbReference type="ARBA" id="ARBA00022840"/>
    </source>
</evidence>
<organism evidence="10 11">
    <name type="scientific">Methyloligella solikamskensis</name>
    <dbReference type="NCBI Taxonomy" id="1177756"/>
    <lineage>
        <taxon>Bacteria</taxon>
        <taxon>Pseudomonadati</taxon>
        <taxon>Pseudomonadota</taxon>
        <taxon>Alphaproteobacteria</taxon>
        <taxon>Hyphomicrobiales</taxon>
        <taxon>Hyphomicrobiaceae</taxon>
        <taxon>Methyloligella</taxon>
    </lineage>
</organism>
<evidence type="ECO:0000256" key="5">
    <source>
        <dbReference type="ARBA" id="ARBA00022756"/>
    </source>
</evidence>
<feature type="binding site" evidence="9">
    <location>
        <begin position="99"/>
        <end position="102"/>
    </location>
    <ligand>
        <name>ATP</name>
        <dbReference type="ChEBI" id="CHEBI:30616"/>
    </ligand>
</feature>
<dbReference type="EC" id="6.3.3.3" evidence="9"/>
<evidence type="ECO:0000256" key="7">
    <source>
        <dbReference type="ARBA" id="ARBA00022842"/>
    </source>
</evidence>
<dbReference type="Pfam" id="PF13500">
    <property type="entry name" value="AAA_26"/>
    <property type="match status" value="1"/>
</dbReference>
<dbReference type="NCBIfam" id="TIGR00347">
    <property type="entry name" value="bioD"/>
    <property type="match status" value="1"/>
</dbReference>
<dbReference type="PIRSF" id="PIRSF006755">
    <property type="entry name" value="DTB_synth"/>
    <property type="match status" value="1"/>
</dbReference>
<keyword evidence="4 9" id="KW-0547">Nucleotide-binding</keyword>
<keyword evidence="11" id="KW-1185">Reference proteome</keyword>
<dbReference type="CDD" id="cd03109">
    <property type="entry name" value="DTBS"/>
    <property type="match status" value="1"/>
</dbReference>
<dbReference type="GO" id="GO:0004141">
    <property type="term" value="F:dethiobiotin synthase activity"/>
    <property type="evidence" value="ECO:0007669"/>
    <property type="project" value="UniProtKB-EC"/>
</dbReference>
<keyword evidence="5 9" id="KW-0093">Biotin biosynthesis</keyword>
<feature type="binding site" evidence="9">
    <location>
        <position position="16"/>
    </location>
    <ligand>
        <name>Mg(2+)</name>
        <dbReference type="ChEBI" id="CHEBI:18420"/>
    </ligand>
</feature>
<protein>
    <recommendedName>
        <fullName evidence="9">ATP-dependent dethiobiotin synthetase BioD</fullName>
        <ecNumber evidence="9">6.3.3.3</ecNumber>
    </recommendedName>
    <alternativeName>
        <fullName evidence="9">DTB synthetase</fullName>
        <shortName evidence="9">DTBS</shortName>
    </alternativeName>
    <alternativeName>
        <fullName evidence="9">Dethiobiotin synthase</fullName>
    </alternativeName>
</protein>
<feature type="binding site" evidence="9">
    <location>
        <position position="43"/>
    </location>
    <ligand>
        <name>Mg(2+)</name>
        <dbReference type="ChEBI" id="CHEBI:18420"/>
    </ligand>
</feature>
<gene>
    <name evidence="9 10" type="primary">bioD</name>
    <name evidence="10" type="ORF">ACFQ2F_11290</name>
</gene>
<comment type="caution">
    <text evidence="9">Lacks conserved residue(s) required for the propagation of feature annotation.</text>
</comment>
<dbReference type="Gene3D" id="3.40.50.300">
    <property type="entry name" value="P-loop containing nucleotide triphosphate hydrolases"/>
    <property type="match status" value="1"/>
</dbReference>
<feature type="binding site" evidence="9">
    <location>
        <position position="99"/>
    </location>
    <ligand>
        <name>Mg(2+)</name>
        <dbReference type="ChEBI" id="CHEBI:18420"/>
    </ligand>
</feature>
<evidence type="ECO:0000256" key="8">
    <source>
        <dbReference type="ARBA" id="ARBA00047386"/>
    </source>
</evidence>
<feature type="binding site" evidence="9">
    <location>
        <begin position="183"/>
        <end position="185"/>
    </location>
    <ligand>
        <name>ATP</name>
        <dbReference type="ChEBI" id="CHEBI:30616"/>
    </ligand>
</feature>
<comment type="similarity">
    <text evidence="9">Belongs to the dethiobiotin synthetase family.</text>
</comment>
<evidence type="ECO:0000313" key="11">
    <source>
        <dbReference type="Proteomes" id="UP001597102"/>
    </source>
</evidence>
<dbReference type="HAMAP" id="MF_00336">
    <property type="entry name" value="BioD"/>
    <property type="match status" value="1"/>
</dbReference>
<evidence type="ECO:0000256" key="4">
    <source>
        <dbReference type="ARBA" id="ARBA00022741"/>
    </source>
</evidence>
<comment type="subcellular location">
    <subcellularLocation>
        <location evidence="9">Cytoplasm</location>
    </subcellularLocation>
</comment>
<feature type="binding site" evidence="9">
    <location>
        <position position="43"/>
    </location>
    <ligand>
        <name>ATP</name>
        <dbReference type="ChEBI" id="CHEBI:30616"/>
    </ligand>
</feature>
<comment type="catalytic activity">
    <reaction evidence="8">
        <text>(7R,8S)-8-amino-7-(carboxyamino)nonanoate + ATP = (4R,5S)-dethiobiotin + ADP + phosphate + H(+)</text>
        <dbReference type="Rhea" id="RHEA:63684"/>
        <dbReference type="ChEBI" id="CHEBI:15378"/>
        <dbReference type="ChEBI" id="CHEBI:30616"/>
        <dbReference type="ChEBI" id="CHEBI:43474"/>
        <dbReference type="ChEBI" id="CHEBI:149470"/>
        <dbReference type="ChEBI" id="CHEBI:149473"/>
        <dbReference type="ChEBI" id="CHEBI:456216"/>
    </reaction>
</comment>
<dbReference type="PANTHER" id="PTHR43210:SF2">
    <property type="entry name" value="ATP-DEPENDENT DETHIOBIOTIN SYNTHETASE BIOD 2"/>
    <property type="match status" value="1"/>
</dbReference>
<dbReference type="InterPro" id="IPR004472">
    <property type="entry name" value="DTB_synth_BioD"/>
</dbReference>
<comment type="caution">
    <text evidence="10">The sequence shown here is derived from an EMBL/GenBank/DDBJ whole genome shotgun (WGS) entry which is preliminary data.</text>
</comment>